<gene>
    <name evidence="9" type="ORF">CODIS_18200</name>
</gene>
<evidence type="ECO:0000256" key="7">
    <source>
        <dbReference type="SAM" id="Phobius"/>
    </source>
</evidence>
<evidence type="ECO:0000259" key="8">
    <source>
        <dbReference type="PROSITE" id="PS51202"/>
    </source>
</evidence>
<keyword evidence="4" id="KW-0677">Repeat</keyword>
<evidence type="ECO:0000256" key="4">
    <source>
        <dbReference type="ARBA" id="ARBA00022737"/>
    </source>
</evidence>
<dbReference type="GO" id="GO:0006813">
    <property type="term" value="P:potassium ion transport"/>
    <property type="evidence" value="ECO:0007669"/>
    <property type="project" value="InterPro"/>
</dbReference>
<feature type="transmembrane region" description="Helical" evidence="7">
    <location>
        <begin position="190"/>
        <end position="211"/>
    </location>
</feature>
<organism evidence="9 10">
    <name type="scientific">Candidatus Thiodiazotropha endolucinida</name>
    <dbReference type="NCBI Taxonomy" id="1655433"/>
    <lineage>
        <taxon>Bacteria</taxon>
        <taxon>Pseudomonadati</taxon>
        <taxon>Pseudomonadota</taxon>
        <taxon>Gammaproteobacteria</taxon>
        <taxon>Chromatiales</taxon>
        <taxon>Sedimenticolaceae</taxon>
        <taxon>Candidatus Thiodiazotropha</taxon>
    </lineage>
</organism>
<evidence type="ECO:0000256" key="5">
    <source>
        <dbReference type="ARBA" id="ARBA00022989"/>
    </source>
</evidence>
<keyword evidence="2" id="KW-0813">Transport</keyword>
<dbReference type="GO" id="GO:0005886">
    <property type="term" value="C:plasma membrane"/>
    <property type="evidence" value="ECO:0007669"/>
    <property type="project" value="TreeGrafter"/>
</dbReference>
<proteinExistence type="predicted"/>
<dbReference type="RefSeq" id="WP_069124048.1">
    <property type="nucleotide sequence ID" value="NZ_MARB01000008.1"/>
</dbReference>
<feature type="transmembrane region" description="Helical" evidence="7">
    <location>
        <begin position="599"/>
        <end position="618"/>
    </location>
</feature>
<dbReference type="GO" id="GO:0008324">
    <property type="term" value="F:monoatomic cation transmembrane transporter activity"/>
    <property type="evidence" value="ECO:0007669"/>
    <property type="project" value="InterPro"/>
</dbReference>
<feature type="transmembrane region" description="Helical" evidence="7">
    <location>
        <begin position="559"/>
        <end position="587"/>
    </location>
</feature>
<feature type="transmembrane region" description="Helical" evidence="7">
    <location>
        <begin position="231"/>
        <end position="253"/>
    </location>
</feature>
<dbReference type="EMBL" id="MARB01000008">
    <property type="protein sequence ID" value="ODJ88046.1"/>
    <property type="molecule type" value="Genomic_DNA"/>
</dbReference>
<evidence type="ECO:0000256" key="6">
    <source>
        <dbReference type="ARBA" id="ARBA00023136"/>
    </source>
</evidence>
<name>A0A7Z1AFK9_9GAMM</name>
<feature type="transmembrane region" description="Helical" evidence="7">
    <location>
        <begin position="98"/>
        <end position="120"/>
    </location>
</feature>
<dbReference type="InterPro" id="IPR006037">
    <property type="entry name" value="RCK_C"/>
</dbReference>
<comment type="caution">
    <text evidence="9">The sequence shown here is derived from an EMBL/GenBank/DDBJ whole genome shotgun (WGS) entry which is preliminary data.</text>
</comment>
<feature type="transmembrane region" description="Helical" evidence="7">
    <location>
        <begin position="144"/>
        <end position="169"/>
    </location>
</feature>
<dbReference type="InterPro" id="IPR051679">
    <property type="entry name" value="DASS-Related_Transporters"/>
</dbReference>
<evidence type="ECO:0000256" key="3">
    <source>
        <dbReference type="ARBA" id="ARBA00022692"/>
    </source>
</evidence>
<feature type="domain" description="RCK C-terminal" evidence="8">
    <location>
        <begin position="369"/>
        <end position="455"/>
    </location>
</feature>
<dbReference type="InterPro" id="IPR004680">
    <property type="entry name" value="Cit_transptr-like_dom"/>
</dbReference>
<dbReference type="SUPFAM" id="SSF116726">
    <property type="entry name" value="TrkA C-terminal domain-like"/>
    <property type="match status" value="2"/>
</dbReference>
<dbReference type="InterPro" id="IPR036721">
    <property type="entry name" value="RCK_C_sf"/>
</dbReference>
<evidence type="ECO:0000256" key="2">
    <source>
        <dbReference type="ARBA" id="ARBA00022448"/>
    </source>
</evidence>
<keyword evidence="3 7" id="KW-0812">Transmembrane</keyword>
<feature type="domain" description="RCK C-terminal" evidence="8">
    <location>
        <begin position="275"/>
        <end position="361"/>
    </location>
</feature>
<keyword evidence="10" id="KW-1185">Reference proteome</keyword>
<feature type="transmembrane region" description="Helical" evidence="7">
    <location>
        <begin position="524"/>
        <end position="547"/>
    </location>
</feature>
<accession>A0A7Z1AFK9</accession>
<dbReference type="Gene3D" id="3.30.70.1450">
    <property type="entry name" value="Regulator of K+ conductance, C-terminal domain"/>
    <property type="match status" value="2"/>
</dbReference>
<feature type="transmembrane region" description="Helical" evidence="7">
    <location>
        <begin position="495"/>
        <end position="512"/>
    </location>
</feature>
<evidence type="ECO:0000313" key="9">
    <source>
        <dbReference type="EMBL" id="ODJ88046.1"/>
    </source>
</evidence>
<feature type="transmembrane region" description="Helical" evidence="7">
    <location>
        <begin position="20"/>
        <end position="37"/>
    </location>
</feature>
<dbReference type="AlphaFoldDB" id="A0A7Z1AFK9"/>
<keyword evidence="5 7" id="KW-1133">Transmembrane helix</keyword>
<feature type="transmembrane region" description="Helical" evidence="7">
    <location>
        <begin position="68"/>
        <end position="86"/>
    </location>
</feature>
<dbReference type="PROSITE" id="PS51202">
    <property type="entry name" value="RCK_C"/>
    <property type="match status" value="2"/>
</dbReference>
<protein>
    <submittedName>
        <fullName evidence="9">Citrate transporter</fullName>
    </submittedName>
</protein>
<dbReference type="PANTHER" id="PTHR43652">
    <property type="entry name" value="BASIC AMINO ACID ANTIPORTER YFCC-RELATED"/>
    <property type="match status" value="1"/>
</dbReference>
<evidence type="ECO:0000256" key="1">
    <source>
        <dbReference type="ARBA" id="ARBA00004141"/>
    </source>
</evidence>
<evidence type="ECO:0000313" key="10">
    <source>
        <dbReference type="Proteomes" id="UP000094769"/>
    </source>
</evidence>
<keyword evidence="6 7" id="KW-0472">Membrane</keyword>
<dbReference type="PANTHER" id="PTHR43652:SF2">
    <property type="entry name" value="BASIC AMINO ACID ANTIPORTER YFCC-RELATED"/>
    <property type="match status" value="1"/>
</dbReference>
<feature type="transmembrane region" description="Helical" evidence="7">
    <location>
        <begin position="638"/>
        <end position="660"/>
    </location>
</feature>
<feature type="transmembrane region" description="Helical" evidence="7">
    <location>
        <begin position="44"/>
        <end position="62"/>
    </location>
</feature>
<dbReference type="Pfam" id="PF03600">
    <property type="entry name" value="CitMHS"/>
    <property type="match status" value="1"/>
</dbReference>
<reference evidence="9 10" key="1">
    <citation type="submission" date="2016-06" db="EMBL/GenBank/DDBJ databases">
        <title>Genome sequence of endosymbiont of Candidatus Endolucinida thiodiazotropha.</title>
        <authorList>
            <person name="Poehlein A."/>
            <person name="Koenig S."/>
            <person name="Heiden S.E."/>
            <person name="Thuermer A."/>
            <person name="Voget S."/>
            <person name="Daniel R."/>
            <person name="Markert S."/>
            <person name="Gros O."/>
            <person name="Schweder T."/>
        </authorList>
    </citation>
    <scope>NUCLEOTIDE SEQUENCE [LARGE SCALE GENOMIC DNA]</scope>
    <source>
        <strain evidence="9 10">COS</strain>
    </source>
</reference>
<dbReference type="Proteomes" id="UP000094769">
    <property type="component" value="Unassembled WGS sequence"/>
</dbReference>
<comment type="subcellular location">
    <subcellularLocation>
        <location evidence="1">Membrane</location>
        <topology evidence="1">Multi-pass membrane protein</topology>
    </subcellularLocation>
</comment>
<sequence>MTPSNNRQSMPSQGSPLSLKQLIASAIFLIAALLLADLSPTIEIAWVGAILMLTIYLFAFEVVGVDVAAASIMVLLGLSSLLAPLMGLDQGLVDNRHLFDGFSSNAVISIIAVMIIGAGLDKTGIMGSVAAFILKAGGTTEGRIIPIISATVGFISSFMQNVGAAALFLPVVSRISARSGLPMSRLLMPMGFTAILGGTMTMVGSSPLILLNDLILTSNKALSADQQMETWGLFSVTPIGIALIVSGIIYFLLAGRFVLPKTKSESSTSGTDPMQYFQDVYGLRYSLSEVVVTDESGLIGKQLDDIETAYRVRVIATKLSGEANRIGPGALARDVDLEAGMVLGVVADPDSLASFAEVFKLKRRSSLRTFSNDLSANKAGIAEVVIPPGSSLIGKSARDVWMRKTYGLAMIGLHRNGETLREGEDIRNIPFMAGDTLVVHTPWDVLPRIEKDKNFVVVTTEYPHEDLRPHKVGWAMLFFSIALSMVLFTDIRLSVALLTGAIGMVLSGVLNIDEAYEAVSWKTVFLLASLIPLGLAVETTGTAKWIADQVLWVVGDMPIWIIQLSVAVLATFFTLVMSNVGATVLLVPLAVNIAIGAGGNPAVFALTVAIATSNSFLIPTHQVNALIMGPAGYRVSDFMRAGGIMTLLFLTVMMLVMNLVF</sequence>
<dbReference type="OrthoDB" id="9809303at2"/>